<feature type="binding site" evidence="6">
    <location>
        <position position="100"/>
    </location>
    <ligand>
        <name>Mg(2+)</name>
        <dbReference type="ChEBI" id="CHEBI:18420"/>
    </ligand>
</feature>
<gene>
    <name evidence="6" type="primary">nfi</name>
    <name evidence="7" type="ORF">ENW73_06210</name>
</gene>
<dbReference type="GO" id="GO:0006281">
    <property type="term" value="P:DNA repair"/>
    <property type="evidence" value="ECO:0007669"/>
    <property type="project" value="UniProtKB-UniRule"/>
</dbReference>
<sequence>MPIPKEFIVRQRDIAEKIVLKDQFEKIELVGGADVAFDKRFAYGAFVVLSFPELKLIEQVSSKIKITFPYIPGFLSFREEPAIVTAYKLLKNKPDIILFDGQGIAHPKRAGLACALGITLDRPTIGCAKTRLIGEYTEPPKTKGSFSLLLDNEQIIGYVLRTKDNTRPIFVSPGHKVSLITAKRIVLACCTKFRIPEPLRYAHSLAKIKQIRLGG</sequence>
<accession>A0A7C6ED65</accession>
<evidence type="ECO:0000256" key="6">
    <source>
        <dbReference type="HAMAP-Rule" id="MF_00801"/>
    </source>
</evidence>
<evidence type="ECO:0000256" key="4">
    <source>
        <dbReference type="ARBA" id="ARBA00022759"/>
    </source>
</evidence>
<dbReference type="CDD" id="cd06559">
    <property type="entry name" value="Endonuclease_V"/>
    <property type="match status" value="1"/>
</dbReference>
<dbReference type="HAMAP" id="MF_00801">
    <property type="entry name" value="Endonuclease_5"/>
    <property type="match status" value="1"/>
</dbReference>
<dbReference type="GO" id="GO:0043737">
    <property type="term" value="F:deoxyribonuclease V activity"/>
    <property type="evidence" value="ECO:0007669"/>
    <property type="project" value="UniProtKB-UniRule"/>
</dbReference>
<proteinExistence type="inferred from homology"/>
<comment type="caution">
    <text evidence="7">The sequence shown here is derived from an EMBL/GenBank/DDBJ whole genome shotgun (WGS) entry which is preliminary data.</text>
</comment>
<dbReference type="Gene3D" id="3.30.2170.10">
    <property type="entry name" value="archaeoglobus fulgidus dsm 4304 superfamily"/>
    <property type="match status" value="1"/>
</dbReference>
<comment type="subcellular location">
    <subcellularLocation>
        <location evidence="1 6">Cytoplasm</location>
    </subcellularLocation>
</comment>
<dbReference type="GO" id="GO:0003727">
    <property type="term" value="F:single-stranded RNA binding"/>
    <property type="evidence" value="ECO:0007669"/>
    <property type="project" value="TreeGrafter"/>
</dbReference>
<keyword evidence="4 6" id="KW-0255">Endonuclease</keyword>
<feature type="binding site" evidence="6">
    <location>
        <position position="34"/>
    </location>
    <ligand>
        <name>Mg(2+)</name>
        <dbReference type="ChEBI" id="CHEBI:18420"/>
    </ligand>
</feature>
<dbReference type="EMBL" id="DTLI01000147">
    <property type="protein sequence ID" value="HHS52441.1"/>
    <property type="molecule type" value="Genomic_DNA"/>
</dbReference>
<dbReference type="EC" id="3.1.21.7" evidence="6"/>
<dbReference type="GO" id="GO:0005737">
    <property type="term" value="C:cytoplasm"/>
    <property type="evidence" value="ECO:0007669"/>
    <property type="project" value="UniProtKB-SubCell"/>
</dbReference>
<keyword evidence="6" id="KW-0460">Magnesium</keyword>
<comment type="catalytic activity">
    <reaction evidence="6">
        <text>Endonucleolytic cleavage at apurinic or apyrimidinic sites to products with a 5'-phosphate.</text>
        <dbReference type="EC" id="3.1.21.7"/>
    </reaction>
</comment>
<evidence type="ECO:0000256" key="1">
    <source>
        <dbReference type="ARBA" id="ARBA00004496"/>
    </source>
</evidence>
<keyword evidence="6" id="KW-0234">DNA repair</keyword>
<protein>
    <recommendedName>
        <fullName evidence="6">Endonuclease V</fullName>
        <ecNumber evidence="6">3.1.21.7</ecNumber>
    </recommendedName>
    <alternativeName>
        <fullName evidence="6">Deoxyinosine 3'endonuclease</fullName>
    </alternativeName>
    <alternativeName>
        <fullName evidence="6">Deoxyribonuclease V</fullName>
        <shortName evidence="6">DNase V</shortName>
    </alternativeName>
</protein>
<dbReference type="PANTHER" id="PTHR28511:SF1">
    <property type="entry name" value="ENDONUCLEASE V"/>
    <property type="match status" value="1"/>
</dbReference>
<keyword evidence="6" id="KW-0227">DNA damage</keyword>
<keyword evidence="6" id="KW-0479">Metal-binding</keyword>
<name>A0A7C6ED65_UNCW3</name>
<dbReference type="InterPro" id="IPR007581">
    <property type="entry name" value="Endonuclease-V"/>
</dbReference>
<evidence type="ECO:0000256" key="2">
    <source>
        <dbReference type="ARBA" id="ARBA00022490"/>
    </source>
</evidence>
<dbReference type="Pfam" id="PF04493">
    <property type="entry name" value="Endonuclease_5"/>
    <property type="match status" value="1"/>
</dbReference>
<keyword evidence="5 6" id="KW-0378">Hydrolase</keyword>
<keyword evidence="3 6" id="KW-0540">Nuclease</keyword>
<dbReference type="NCBIfam" id="NF008629">
    <property type="entry name" value="PRK11617.1"/>
    <property type="match status" value="1"/>
</dbReference>
<feature type="site" description="Interaction with target DNA" evidence="6">
    <location>
        <position position="70"/>
    </location>
</feature>
<organism evidence="7">
    <name type="scientific">candidate division WOR-3 bacterium</name>
    <dbReference type="NCBI Taxonomy" id="2052148"/>
    <lineage>
        <taxon>Bacteria</taxon>
        <taxon>Bacteria division WOR-3</taxon>
    </lineage>
</organism>
<comment type="similarity">
    <text evidence="6">Belongs to the endonuclease V family.</text>
</comment>
<evidence type="ECO:0000256" key="5">
    <source>
        <dbReference type="ARBA" id="ARBA00022801"/>
    </source>
</evidence>
<evidence type="ECO:0000256" key="3">
    <source>
        <dbReference type="ARBA" id="ARBA00022722"/>
    </source>
</evidence>
<comment type="function">
    <text evidence="6">DNA repair enzyme involved in the repair of deaminated bases. Selectively cleaves double-stranded DNA at the second phosphodiester bond 3' to a deoxyinosine leaving behind the intact lesion on the nicked DNA.</text>
</comment>
<evidence type="ECO:0000313" key="7">
    <source>
        <dbReference type="EMBL" id="HHS52441.1"/>
    </source>
</evidence>
<dbReference type="GO" id="GO:0000287">
    <property type="term" value="F:magnesium ion binding"/>
    <property type="evidence" value="ECO:0007669"/>
    <property type="project" value="UniProtKB-UniRule"/>
</dbReference>
<dbReference type="PANTHER" id="PTHR28511">
    <property type="entry name" value="ENDONUCLEASE V"/>
    <property type="match status" value="1"/>
</dbReference>
<keyword evidence="2 6" id="KW-0963">Cytoplasm</keyword>
<dbReference type="AlphaFoldDB" id="A0A7C6ED65"/>
<reference evidence="7" key="1">
    <citation type="journal article" date="2020" name="mSystems">
        <title>Genome- and Community-Level Interaction Insights into Carbon Utilization and Element Cycling Functions of Hydrothermarchaeota in Hydrothermal Sediment.</title>
        <authorList>
            <person name="Zhou Z."/>
            <person name="Liu Y."/>
            <person name="Xu W."/>
            <person name="Pan J."/>
            <person name="Luo Z.H."/>
            <person name="Li M."/>
        </authorList>
    </citation>
    <scope>NUCLEOTIDE SEQUENCE [LARGE SCALE GENOMIC DNA]</scope>
    <source>
        <strain evidence="7">SpSt-876</strain>
    </source>
</reference>
<dbReference type="GO" id="GO:0016891">
    <property type="term" value="F:RNA endonuclease activity producing 5'-phosphomonoesters, hydrolytic mechanism"/>
    <property type="evidence" value="ECO:0007669"/>
    <property type="project" value="TreeGrafter"/>
</dbReference>
<comment type="cofactor">
    <cofactor evidence="6">
        <name>Mg(2+)</name>
        <dbReference type="ChEBI" id="CHEBI:18420"/>
    </cofactor>
</comment>